<reference evidence="1 2" key="1">
    <citation type="submission" date="2018-11" db="EMBL/GenBank/DDBJ databases">
        <authorList>
            <consortium name="Pathogen Informatics"/>
        </authorList>
    </citation>
    <scope>NUCLEOTIDE SEQUENCE [LARGE SCALE GENOMIC DNA]</scope>
</reference>
<feature type="non-terminal residue" evidence="1">
    <location>
        <position position="68"/>
    </location>
</feature>
<protein>
    <submittedName>
        <fullName evidence="1">Uncharacterized protein</fullName>
    </submittedName>
</protein>
<name>A0A3P7QM05_CYLGO</name>
<keyword evidence="2" id="KW-1185">Reference proteome</keyword>
<organism evidence="1 2">
    <name type="scientific">Cylicostephanus goldi</name>
    <name type="common">Nematode worm</name>
    <dbReference type="NCBI Taxonomy" id="71465"/>
    <lineage>
        <taxon>Eukaryota</taxon>
        <taxon>Metazoa</taxon>
        <taxon>Ecdysozoa</taxon>
        <taxon>Nematoda</taxon>
        <taxon>Chromadorea</taxon>
        <taxon>Rhabditida</taxon>
        <taxon>Rhabditina</taxon>
        <taxon>Rhabditomorpha</taxon>
        <taxon>Strongyloidea</taxon>
        <taxon>Strongylidae</taxon>
        <taxon>Cylicostephanus</taxon>
    </lineage>
</organism>
<dbReference type="EMBL" id="UYRV01119934">
    <property type="protein sequence ID" value="VDN32006.1"/>
    <property type="molecule type" value="Genomic_DNA"/>
</dbReference>
<sequence length="68" mass="7855">MKSPREMSTASHQYILKETGRSSKISTFGHFWTKVSLLQLQRKDLQHFYSDYTGCVSRLQVGSSFPLK</sequence>
<dbReference type="AlphaFoldDB" id="A0A3P7QM05"/>
<gene>
    <name evidence="1" type="ORF">CGOC_LOCUS11993</name>
</gene>
<evidence type="ECO:0000313" key="2">
    <source>
        <dbReference type="Proteomes" id="UP000271889"/>
    </source>
</evidence>
<dbReference type="Proteomes" id="UP000271889">
    <property type="component" value="Unassembled WGS sequence"/>
</dbReference>
<evidence type="ECO:0000313" key="1">
    <source>
        <dbReference type="EMBL" id="VDN32006.1"/>
    </source>
</evidence>
<accession>A0A3P7QM05</accession>
<proteinExistence type="predicted"/>
<dbReference type="OrthoDB" id="26719at2759"/>